<feature type="domain" description="FAD-binding" evidence="6">
    <location>
        <begin position="8"/>
        <end position="363"/>
    </location>
</feature>
<gene>
    <name evidence="7" type="ORF">RIF23_04950</name>
</gene>
<evidence type="ECO:0000256" key="2">
    <source>
        <dbReference type="ARBA" id="ARBA00022630"/>
    </source>
</evidence>
<reference evidence="8" key="1">
    <citation type="submission" date="2023-07" db="EMBL/GenBank/DDBJ databases">
        <title>Novel species in the genus Lipingzhangella isolated from Sambhar Salt Lake.</title>
        <authorList>
            <person name="Jiya N."/>
            <person name="Kajale S."/>
            <person name="Sharma A."/>
        </authorList>
    </citation>
    <scope>NUCLEOTIDE SEQUENCE [LARGE SCALE GENOMIC DNA]</scope>
    <source>
        <strain evidence="8">LS1_29</strain>
    </source>
</reference>
<name>A0ABU2H2V5_9ACTN</name>
<dbReference type="RefSeq" id="WP_310911095.1">
    <property type="nucleotide sequence ID" value="NZ_JAVLVT010000001.1"/>
</dbReference>
<keyword evidence="4" id="KW-0560">Oxidoreductase</keyword>
<evidence type="ECO:0000313" key="8">
    <source>
        <dbReference type="Proteomes" id="UP001250214"/>
    </source>
</evidence>
<dbReference type="Gene3D" id="3.50.50.60">
    <property type="entry name" value="FAD/NAD(P)-binding domain"/>
    <property type="match status" value="1"/>
</dbReference>
<evidence type="ECO:0000259" key="6">
    <source>
        <dbReference type="Pfam" id="PF01494"/>
    </source>
</evidence>
<comment type="caution">
    <text evidence="7">The sequence shown here is derived from an EMBL/GenBank/DDBJ whole genome shotgun (WGS) entry which is preliminary data.</text>
</comment>
<accession>A0ABU2H2V5</accession>
<evidence type="ECO:0000256" key="5">
    <source>
        <dbReference type="ARBA" id="ARBA00023033"/>
    </source>
</evidence>
<dbReference type="PRINTS" id="PR00420">
    <property type="entry name" value="RNGMNOXGNASE"/>
</dbReference>
<proteinExistence type="predicted"/>
<evidence type="ECO:0000256" key="4">
    <source>
        <dbReference type="ARBA" id="ARBA00023002"/>
    </source>
</evidence>
<dbReference type="EMBL" id="JAVLVT010000001">
    <property type="protein sequence ID" value="MDS1269637.1"/>
    <property type="molecule type" value="Genomic_DNA"/>
</dbReference>
<keyword evidence="3" id="KW-0274">FAD</keyword>
<dbReference type="InterPro" id="IPR050493">
    <property type="entry name" value="FAD-dep_Monooxygenase_BioMet"/>
</dbReference>
<organism evidence="7 8">
    <name type="scientific">Lipingzhangella rawalii</name>
    <dbReference type="NCBI Taxonomy" id="2055835"/>
    <lineage>
        <taxon>Bacteria</taxon>
        <taxon>Bacillati</taxon>
        <taxon>Actinomycetota</taxon>
        <taxon>Actinomycetes</taxon>
        <taxon>Streptosporangiales</taxon>
        <taxon>Nocardiopsidaceae</taxon>
        <taxon>Lipingzhangella</taxon>
    </lineage>
</organism>
<dbReference type="PANTHER" id="PTHR13789:SF318">
    <property type="entry name" value="GERANYLGERANYL DIPHOSPHATE REDUCTASE"/>
    <property type="match status" value="1"/>
</dbReference>
<keyword evidence="2" id="KW-0285">Flavoprotein</keyword>
<dbReference type="Proteomes" id="UP001250214">
    <property type="component" value="Unassembled WGS sequence"/>
</dbReference>
<protein>
    <submittedName>
        <fullName evidence="7">FAD-dependent monooxygenase</fullName>
    </submittedName>
</protein>
<comment type="cofactor">
    <cofactor evidence="1">
        <name>FAD</name>
        <dbReference type="ChEBI" id="CHEBI:57692"/>
    </cofactor>
</comment>
<evidence type="ECO:0000313" key="7">
    <source>
        <dbReference type="EMBL" id="MDS1269637.1"/>
    </source>
</evidence>
<dbReference type="GO" id="GO:0004497">
    <property type="term" value="F:monooxygenase activity"/>
    <property type="evidence" value="ECO:0007669"/>
    <property type="project" value="UniProtKB-KW"/>
</dbReference>
<evidence type="ECO:0000256" key="1">
    <source>
        <dbReference type="ARBA" id="ARBA00001974"/>
    </source>
</evidence>
<dbReference type="PANTHER" id="PTHR13789">
    <property type="entry name" value="MONOOXYGENASE"/>
    <property type="match status" value="1"/>
</dbReference>
<keyword evidence="8" id="KW-1185">Reference proteome</keyword>
<dbReference type="SUPFAM" id="SSF54373">
    <property type="entry name" value="FAD-linked reductases, C-terminal domain"/>
    <property type="match status" value="1"/>
</dbReference>
<dbReference type="InterPro" id="IPR002938">
    <property type="entry name" value="FAD-bd"/>
</dbReference>
<sequence>MPSSQSHEVTIAGGGLGGLTAALALRQKGIQATVLEQAPQLGEVGAGIQTAPNASRILMRLGLREQLEAIHTEPQDQVRRRWQDGSVIGQTTLGDRCKREYNAPYWHYHRADLHRVILDACLAPEGPGPVVQVRTGSRVVEIDQSTPKRPTAVTSNGQRIPGDVLIGADGIQSRVRDAAGFPDTLRFSGEMAYRALIPGDRIAADPATRWLMDRFQSTIWYGPDRHLVHYMIRGGAYLNIVAIVPATPGLDQQWSAPASADELVNAFPGWDDRVSAMLSKAETVSAWAMYHRRPDPVWVDGRVALLGDACHAMLPYQAQGASQAMEDAAVLAEELGAVTAAHAPDALMRYVSRRATRAAMVQDASLRNMELYHLHDGPRQRERDAKLRDFHGESAISYDLLWRGTPLRDEDTESFTYQFVR</sequence>
<dbReference type="InterPro" id="IPR036188">
    <property type="entry name" value="FAD/NAD-bd_sf"/>
</dbReference>
<evidence type="ECO:0000256" key="3">
    <source>
        <dbReference type="ARBA" id="ARBA00022827"/>
    </source>
</evidence>
<dbReference type="SUPFAM" id="SSF51905">
    <property type="entry name" value="FAD/NAD(P)-binding domain"/>
    <property type="match status" value="1"/>
</dbReference>
<keyword evidence="5 7" id="KW-0503">Monooxygenase</keyword>
<dbReference type="Pfam" id="PF01494">
    <property type="entry name" value="FAD_binding_3"/>
    <property type="match status" value="1"/>
</dbReference>